<dbReference type="EMBL" id="UINC01031961">
    <property type="protein sequence ID" value="SVB18830.1"/>
    <property type="molecule type" value="Genomic_DNA"/>
</dbReference>
<feature type="domain" description="Aminotransferase class V" evidence="1">
    <location>
        <begin position="9"/>
        <end position="123"/>
    </location>
</feature>
<reference evidence="2" key="1">
    <citation type="submission" date="2018-05" db="EMBL/GenBank/DDBJ databases">
        <authorList>
            <person name="Lanie J.A."/>
            <person name="Ng W.-L."/>
            <person name="Kazmierczak K.M."/>
            <person name="Andrzejewski T.M."/>
            <person name="Davidsen T.M."/>
            <person name="Wayne K.J."/>
            <person name="Tettelin H."/>
            <person name="Glass J.I."/>
            <person name="Rusch D."/>
            <person name="Podicherti R."/>
            <person name="Tsui H.-C.T."/>
            <person name="Winkler M.E."/>
        </authorList>
    </citation>
    <scope>NUCLEOTIDE SEQUENCE</scope>
</reference>
<dbReference type="InterPro" id="IPR015422">
    <property type="entry name" value="PyrdxlP-dep_Trfase_small"/>
</dbReference>
<proteinExistence type="predicted"/>
<dbReference type="Gene3D" id="3.40.640.10">
    <property type="entry name" value="Type I PLP-dependent aspartate aminotransferase-like (Major domain)"/>
    <property type="match status" value="1"/>
</dbReference>
<gene>
    <name evidence="2" type="ORF">METZ01_LOCUS171684</name>
</gene>
<accession>A0A382BYE2</accession>
<dbReference type="SUPFAM" id="SSF53383">
    <property type="entry name" value="PLP-dependent transferases"/>
    <property type="match status" value="1"/>
</dbReference>
<evidence type="ECO:0000313" key="2">
    <source>
        <dbReference type="EMBL" id="SVB18830.1"/>
    </source>
</evidence>
<evidence type="ECO:0000259" key="1">
    <source>
        <dbReference type="Pfam" id="PF00266"/>
    </source>
</evidence>
<dbReference type="AlphaFoldDB" id="A0A382BYE2"/>
<dbReference type="InterPro" id="IPR015421">
    <property type="entry name" value="PyrdxlP-dep_Trfase_major"/>
</dbReference>
<dbReference type="Pfam" id="PF00266">
    <property type="entry name" value="Aminotran_5"/>
    <property type="match status" value="1"/>
</dbReference>
<dbReference type="InterPro" id="IPR000192">
    <property type="entry name" value="Aminotrans_V_dom"/>
</dbReference>
<sequence length="138" mass="15823">MDDIQKFEEIGTHPAANYLAIGDALTFHQGIGSKRKEARLIYLRDRWAKRIQNHNRIRLHTSLRPNKACGIATIQINGIDSSDLAGHLWKKYRIFVVGIKHPEFEGIRVTPHVYTTLEEIDRFSDAMKDIMKTGIPKS</sequence>
<organism evidence="2">
    <name type="scientific">marine metagenome</name>
    <dbReference type="NCBI Taxonomy" id="408172"/>
    <lineage>
        <taxon>unclassified sequences</taxon>
        <taxon>metagenomes</taxon>
        <taxon>ecological metagenomes</taxon>
    </lineage>
</organism>
<protein>
    <recommendedName>
        <fullName evidence="1">Aminotransferase class V domain-containing protein</fullName>
    </recommendedName>
</protein>
<dbReference type="Gene3D" id="3.90.1150.10">
    <property type="entry name" value="Aspartate Aminotransferase, domain 1"/>
    <property type="match status" value="1"/>
</dbReference>
<name>A0A382BYE2_9ZZZZ</name>
<dbReference type="InterPro" id="IPR015424">
    <property type="entry name" value="PyrdxlP-dep_Trfase"/>
</dbReference>